<dbReference type="EMBL" id="CAAE01019510">
    <property type="protein sequence ID" value="CAG13995.1"/>
    <property type="molecule type" value="Genomic_DNA"/>
</dbReference>
<keyword evidence="1" id="KW-0175">Coiled coil</keyword>
<dbReference type="InterPro" id="IPR036513">
    <property type="entry name" value="STAS_dom_sf"/>
</dbReference>
<dbReference type="PANTHER" id="PTHR11814">
    <property type="entry name" value="SULFATE TRANSPORTER"/>
    <property type="match status" value="1"/>
</dbReference>
<feature type="domain" description="STAS" evidence="2">
    <location>
        <begin position="62"/>
        <end position="220"/>
    </location>
</feature>
<dbReference type="Gene3D" id="3.30.750.24">
    <property type="entry name" value="STAS domain"/>
    <property type="match status" value="1"/>
</dbReference>
<organism evidence="3">
    <name type="scientific">Tetraodon nigroviridis</name>
    <name type="common">Spotted green pufferfish</name>
    <name type="synonym">Chelonodon nigroviridis</name>
    <dbReference type="NCBI Taxonomy" id="99883"/>
    <lineage>
        <taxon>Eukaryota</taxon>
        <taxon>Metazoa</taxon>
        <taxon>Chordata</taxon>
        <taxon>Craniata</taxon>
        <taxon>Vertebrata</taxon>
        <taxon>Euteleostomi</taxon>
        <taxon>Actinopterygii</taxon>
        <taxon>Neopterygii</taxon>
        <taxon>Teleostei</taxon>
        <taxon>Neoteleostei</taxon>
        <taxon>Acanthomorphata</taxon>
        <taxon>Eupercaria</taxon>
        <taxon>Tetraodontiformes</taxon>
        <taxon>Tetradontoidea</taxon>
        <taxon>Tetraodontidae</taxon>
        <taxon>Tetraodon</taxon>
    </lineage>
</organism>
<dbReference type="KEGG" id="tng:GSTEN00036314G001"/>
<evidence type="ECO:0000259" key="2">
    <source>
        <dbReference type="PROSITE" id="PS50801"/>
    </source>
</evidence>
<dbReference type="CDD" id="cd07042">
    <property type="entry name" value="STAS_SulP_like_sulfate_transporter"/>
    <property type="match status" value="1"/>
</dbReference>
<evidence type="ECO:0000313" key="3">
    <source>
        <dbReference type="EMBL" id="CAG13995.1"/>
    </source>
</evidence>
<dbReference type="SUPFAM" id="SSF52091">
    <property type="entry name" value="SpoIIaa-like"/>
    <property type="match status" value="1"/>
</dbReference>
<comment type="caution">
    <text evidence="3">The sequence shown here is derived from an EMBL/GenBank/DDBJ whole genome shotgun (WGS) entry which is preliminary data.</text>
</comment>
<evidence type="ECO:0000256" key="1">
    <source>
        <dbReference type="SAM" id="Coils"/>
    </source>
</evidence>
<dbReference type="PROSITE" id="PS50801">
    <property type="entry name" value="STAS"/>
    <property type="match status" value="1"/>
</dbReference>
<reference evidence="3" key="1">
    <citation type="journal article" date="2004" name="Nature">
        <title>Genome duplication in the teleost fish Tetraodon nigroviridis reveals the early vertebrate proto-karyotype.</title>
        <authorList>
            <person name="Jaillon O."/>
            <person name="Aury J.-M."/>
            <person name="Brunet F."/>
            <person name="Petit J.-L."/>
            <person name="Stange-Thomann N."/>
            <person name="Mauceli E."/>
            <person name="Bouneau L."/>
            <person name="Fischer C."/>
            <person name="Ozouf-Costaz C."/>
            <person name="Bernot A."/>
            <person name="Nicaud S."/>
            <person name="Jaffe D."/>
            <person name="Fisher S."/>
            <person name="Lutfalla G."/>
            <person name="Dossat C."/>
            <person name="Segurens B."/>
            <person name="Dasilva C."/>
            <person name="Salanoubat M."/>
            <person name="Levy M."/>
            <person name="Boudet N."/>
            <person name="Castellano S."/>
            <person name="Anthouard V."/>
            <person name="Jubin C."/>
            <person name="Castelli V."/>
            <person name="Katinka M."/>
            <person name="Vacherie B."/>
            <person name="Biemont C."/>
            <person name="Skalli Z."/>
            <person name="Cattolico L."/>
            <person name="Poulain J."/>
            <person name="De Berardinis V."/>
            <person name="Cruaud C."/>
            <person name="Duprat S."/>
            <person name="Brottier P."/>
            <person name="Coutanceau J.-P."/>
            <person name="Gouzy J."/>
            <person name="Parra G."/>
            <person name="Lardier G."/>
            <person name="Chapple C."/>
            <person name="McKernan K.J."/>
            <person name="McEwan P."/>
            <person name="Bosak S."/>
            <person name="Kellis M."/>
            <person name="Volff J.-N."/>
            <person name="Guigo R."/>
            <person name="Zody M.C."/>
            <person name="Mesirov J."/>
            <person name="Lindblad-Toh K."/>
            <person name="Birren B."/>
            <person name="Nusbaum C."/>
            <person name="Kahn D."/>
            <person name="Robinson-Rechavi M."/>
            <person name="Laudet V."/>
            <person name="Schachter V."/>
            <person name="Quetier F."/>
            <person name="Saurin W."/>
            <person name="Scarpelli C."/>
            <person name="Wincker P."/>
            <person name="Lander E.S."/>
            <person name="Weissenbach J."/>
            <person name="Roest Crollius H."/>
        </authorList>
    </citation>
    <scope>NUCLEOTIDE SEQUENCE [LARGE SCALE GENOMIC DNA]</scope>
</reference>
<dbReference type="Pfam" id="PF01740">
    <property type="entry name" value="STAS"/>
    <property type="match status" value="1"/>
</dbReference>
<protein>
    <submittedName>
        <fullName evidence="3">(spotted green pufferfish) hypothetical protein</fullName>
    </submittedName>
</protein>
<dbReference type="InterPro" id="IPR002645">
    <property type="entry name" value="STAS_dom"/>
</dbReference>
<dbReference type="GO" id="GO:0016020">
    <property type="term" value="C:membrane"/>
    <property type="evidence" value="ECO:0007669"/>
    <property type="project" value="InterPro"/>
</dbReference>
<proteinExistence type="predicted"/>
<name>Q4RC88_TETNG</name>
<accession>Q4RC88</accession>
<dbReference type="GO" id="GO:0055085">
    <property type="term" value="P:transmembrane transport"/>
    <property type="evidence" value="ECO:0007669"/>
    <property type="project" value="InterPro"/>
</dbReference>
<feature type="coiled-coil region" evidence="1">
    <location>
        <begin position="102"/>
        <end position="129"/>
    </location>
</feature>
<dbReference type="OrthoDB" id="8940459at2759"/>
<gene>
    <name evidence="3" type="ORF">GSTENG00036314001</name>
</gene>
<dbReference type="AlphaFoldDB" id="Q4RC88"/>
<reference evidence="3" key="2">
    <citation type="submission" date="2004-02" db="EMBL/GenBank/DDBJ databases">
        <authorList>
            <consortium name="Genoscope"/>
            <consortium name="Whitehead Institute Centre for Genome Research"/>
        </authorList>
    </citation>
    <scope>NUCLEOTIDE SEQUENCE</scope>
</reference>
<dbReference type="InterPro" id="IPR001902">
    <property type="entry name" value="SLC26A/SulP_fam"/>
</dbReference>
<sequence>MGVCLQVVWVVTCLAASLLGLDLGLAVGLGVELLTVIFRTQFPRCSLLANIQGTNLYRDRKDYMHIYEPKGVKIFKIPSPIFFANIEFFKDKLRDAVGFNPLKIFKKRNKALKKVKKILRKNNDNIAENGLWDWSNKTEECHMYSKELDDLTDVSRISSQLEISANISVPRVDLHSLILDFSAVSFVDISAVKGLKMVLKEFINIDVEIYIISCDSKFPE</sequence>
<feature type="non-terminal residue" evidence="3">
    <location>
        <position position="1"/>
    </location>
</feature>